<dbReference type="InterPro" id="IPR002347">
    <property type="entry name" value="SDR_fam"/>
</dbReference>
<feature type="domain" description="Ketoreductase" evidence="3">
    <location>
        <begin position="8"/>
        <end position="190"/>
    </location>
</feature>
<dbReference type="SMART" id="SM00822">
    <property type="entry name" value="PKS_KR"/>
    <property type="match status" value="1"/>
</dbReference>
<dbReference type="Pfam" id="PF13561">
    <property type="entry name" value="adh_short_C2"/>
    <property type="match status" value="1"/>
</dbReference>
<dbReference type="NCBIfam" id="NF009466">
    <property type="entry name" value="PRK12826.1-2"/>
    <property type="match status" value="1"/>
</dbReference>
<dbReference type="PRINTS" id="PR00081">
    <property type="entry name" value="GDHRDH"/>
</dbReference>
<dbReference type="GO" id="GO:0016491">
    <property type="term" value="F:oxidoreductase activity"/>
    <property type="evidence" value="ECO:0007669"/>
    <property type="project" value="UniProtKB-KW"/>
</dbReference>
<proteinExistence type="inferred from homology"/>
<dbReference type="InterPro" id="IPR036291">
    <property type="entry name" value="NAD(P)-bd_dom_sf"/>
</dbReference>
<evidence type="ECO:0000256" key="1">
    <source>
        <dbReference type="ARBA" id="ARBA00006484"/>
    </source>
</evidence>
<dbReference type="EMBL" id="RBED01000137">
    <property type="protein sequence ID" value="RNL50050.1"/>
    <property type="molecule type" value="Genomic_DNA"/>
</dbReference>
<dbReference type="PANTHER" id="PTHR43639">
    <property type="entry name" value="OXIDOREDUCTASE, SHORT-CHAIN DEHYDROGENASE/REDUCTASE FAMILY (AFU_ORTHOLOGUE AFUA_5G02870)"/>
    <property type="match status" value="1"/>
</dbReference>
<evidence type="ECO:0000313" key="4">
    <source>
        <dbReference type="EMBL" id="RNL50050.1"/>
    </source>
</evidence>
<organism evidence="4 5">
    <name type="scientific">Arthrobacter oryzae</name>
    <dbReference type="NCBI Taxonomy" id="409290"/>
    <lineage>
        <taxon>Bacteria</taxon>
        <taxon>Bacillati</taxon>
        <taxon>Actinomycetota</taxon>
        <taxon>Actinomycetes</taxon>
        <taxon>Micrococcales</taxon>
        <taxon>Micrococcaceae</taxon>
        <taxon>Arthrobacter</taxon>
    </lineage>
</organism>
<sequence length="254" mass="25607">MQTDLAGRRALVTGAGQGIGAAIALGLARAGADVAVHYANSADGARNVVDQIKAMGRDAIAIQGDLTDSGQVDRVVADAVEQLGGLDIVVNNAGHLVGRSTIADMSDEHWDKVFAVNVSTAFFINRAAVPYLSKSDAGRIVMMASLAAENGGGAGSAAYAAAKAAIVGLCRGLAKELAPQGITVNALAPGFIGDTPFHDAFTPASAQAGIVSNIPMGRAGTVEDVAGVTVFLGSDLSSYVTGQVIDINGGLNFR</sequence>
<name>A0A3N0BMS0_9MICC</name>
<dbReference type="PANTHER" id="PTHR43639:SF1">
    <property type="entry name" value="SHORT-CHAIN DEHYDROGENASE_REDUCTASE FAMILY PROTEIN"/>
    <property type="match status" value="1"/>
</dbReference>
<dbReference type="AlphaFoldDB" id="A0A3N0BMS0"/>
<evidence type="ECO:0000313" key="5">
    <source>
        <dbReference type="Proteomes" id="UP000273807"/>
    </source>
</evidence>
<gene>
    <name evidence="4" type="ORF">D7003_18290</name>
</gene>
<dbReference type="Gene3D" id="3.40.50.720">
    <property type="entry name" value="NAD(P)-binding Rossmann-like Domain"/>
    <property type="match status" value="1"/>
</dbReference>
<comment type="caution">
    <text evidence="4">The sequence shown here is derived from an EMBL/GenBank/DDBJ whole genome shotgun (WGS) entry which is preliminary data.</text>
</comment>
<protein>
    <submittedName>
        <fullName evidence="4">SDR family oxidoreductase</fullName>
    </submittedName>
</protein>
<dbReference type="PROSITE" id="PS00061">
    <property type="entry name" value="ADH_SHORT"/>
    <property type="match status" value="1"/>
</dbReference>
<dbReference type="OrthoDB" id="286404at2"/>
<dbReference type="PRINTS" id="PR00080">
    <property type="entry name" value="SDRFAMILY"/>
</dbReference>
<evidence type="ECO:0000259" key="3">
    <source>
        <dbReference type="SMART" id="SM00822"/>
    </source>
</evidence>
<comment type="similarity">
    <text evidence="1">Belongs to the short-chain dehydrogenases/reductases (SDR) family.</text>
</comment>
<dbReference type="Proteomes" id="UP000273807">
    <property type="component" value="Unassembled WGS sequence"/>
</dbReference>
<accession>A0A3N0BMS0</accession>
<dbReference type="RefSeq" id="WP_123256820.1">
    <property type="nucleotide sequence ID" value="NZ_RBED01000137.1"/>
</dbReference>
<keyword evidence="5" id="KW-1185">Reference proteome</keyword>
<dbReference type="InterPro" id="IPR020904">
    <property type="entry name" value="Sc_DH/Rdtase_CS"/>
</dbReference>
<dbReference type="InterPro" id="IPR057326">
    <property type="entry name" value="KR_dom"/>
</dbReference>
<evidence type="ECO:0000256" key="2">
    <source>
        <dbReference type="ARBA" id="ARBA00023002"/>
    </source>
</evidence>
<dbReference type="SUPFAM" id="SSF51735">
    <property type="entry name" value="NAD(P)-binding Rossmann-fold domains"/>
    <property type="match status" value="1"/>
</dbReference>
<reference evidence="4 5" key="1">
    <citation type="submission" date="2018-10" db="EMBL/GenBank/DDBJ databases">
        <title>Genome sequencing of Arthrobacter oryzae TNB02.</title>
        <authorList>
            <person name="Cho Y.-J."/>
            <person name="Cho A."/>
            <person name="Kim O.-S."/>
        </authorList>
    </citation>
    <scope>NUCLEOTIDE SEQUENCE [LARGE SCALE GENOMIC DNA]</scope>
    <source>
        <strain evidence="4 5">TNB02</strain>
    </source>
</reference>
<dbReference type="FunFam" id="3.40.50.720:FF:000084">
    <property type="entry name" value="Short-chain dehydrogenase reductase"/>
    <property type="match status" value="1"/>
</dbReference>
<keyword evidence="2" id="KW-0560">Oxidoreductase</keyword>